<feature type="region of interest" description="Disordered" evidence="1">
    <location>
        <begin position="58"/>
        <end position="89"/>
    </location>
</feature>
<dbReference type="AlphaFoldDB" id="A0A2S2R0V0"/>
<evidence type="ECO:0000313" key="3">
    <source>
        <dbReference type="EMBL" id="MBY83563.1"/>
    </source>
</evidence>
<organism evidence="3">
    <name type="scientific">Sipha flava</name>
    <name type="common">yellow sugarcane aphid</name>
    <dbReference type="NCBI Taxonomy" id="143950"/>
    <lineage>
        <taxon>Eukaryota</taxon>
        <taxon>Metazoa</taxon>
        <taxon>Ecdysozoa</taxon>
        <taxon>Arthropoda</taxon>
        <taxon>Hexapoda</taxon>
        <taxon>Insecta</taxon>
        <taxon>Pterygota</taxon>
        <taxon>Neoptera</taxon>
        <taxon>Paraneoptera</taxon>
        <taxon>Hemiptera</taxon>
        <taxon>Sternorrhyncha</taxon>
        <taxon>Aphidomorpha</taxon>
        <taxon>Aphidoidea</taxon>
        <taxon>Aphididae</taxon>
        <taxon>Sipha</taxon>
    </lineage>
</organism>
<sequence length="170" mass="18552">MARACACCARDGGESAIVCVRRSVRVRERLRRRHQTQTSAKKYQRTLTSRHPRLAAAAAAAAADSTSTSTGDRYDSRVRNDITTTPRTTGTPMLLINVQQRTTVRTASPAPPTNVTQSKRRVPPHREHVVTTILCVGSAPRPTGTRRARFVLLIVCFVCALHGGPPARSI</sequence>
<name>A0A2S2R0V0_9HEMI</name>
<protein>
    <submittedName>
        <fullName evidence="3">Uncharacterized protein</fullName>
    </submittedName>
</protein>
<proteinExistence type="predicted"/>
<gene>
    <name evidence="3" type="ORF">g.83477</name>
</gene>
<keyword evidence="2" id="KW-0472">Membrane</keyword>
<evidence type="ECO:0000256" key="2">
    <source>
        <dbReference type="SAM" id="Phobius"/>
    </source>
</evidence>
<feature type="region of interest" description="Disordered" evidence="1">
    <location>
        <begin position="104"/>
        <end position="125"/>
    </location>
</feature>
<reference evidence="3" key="1">
    <citation type="submission" date="2018-04" db="EMBL/GenBank/DDBJ databases">
        <title>Transcriptome assembly of Sipha flava.</title>
        <authorList>
            <person name="Scully E.D."/>
            <person name="Geib S.M."/>
            <person name="Palmer N.A."/>
            <person name="Koch K."/>
            <person name="Bradshaw J."/>
            <person name="Heng-Moss T."/>
            <person name="Sarath G."/>
        </authorList>
    </citation>
    <scope>NUCLEOTIDE SEQUENCE</scope>
</reference>
<keyword evidence="2" id="KW-1133">Transmembrane helix</keyword>
<accession>A0A2S2R0V0</accession>
<evidence type="ECO:0000256" key="1">
    <source>
        <dbReference type="SAM" id="MobiDB-lite"/>
    </source>
</evidence>
<feature type="transmembrane region" description="Helical" evidence="2">
    <location>
        <begin position="150"/>
        <end position="167"/>
    </location>
</feature>
<keyword evidence="2" id="KW-0812">Transmembrane</keyword>
<dbReference type="EMBL" id="GGMS01014360">
    <property type="protein sequence ID" value="MBY83563.1"/>
    <property type="molecule type" value="Transcribed_RNA"/>
</dbReference>